<dbReference type="EMBL" id="JAODUO010001042">
    <property type="protein sequence ID" value="KAK2171664.1"/>
    <property type="molecule type" value="Genomic_DNA"/>
</dbReference>
<feature type="region of interest" description="Disordered" evidence="2">
    <location>
        <begin position="380"/>
        <end position="422"/>
    </location>
</feature>
<accession>A0AAD9KHH4</accession>
<keyword evidence="1" id="KW-0560">Oxidoreductase</keyword>
<keyword evidence="3" id="KW-0472">Membrane</keyword>
<dbReference type="AlphaFoldDB" id="A0AAD9KHH4"/>
<feature type="transmembrane region" description="Helical" evidence="3">
    <location>
        <begin position="48"/>
        <end position="67"/>
    </location>
</feature>
<evidence type="ECO:0000256" key="3">
    <source>
        <dbReference type="SAM" id="Phobius"/>
    </source>
</evidence>
<dbReference type="PANTHER" id="PTHR43313:SF1">
    <property type="entry name" value="3BETA-HYDROXYSTEROID DEHYDROGENASE DHS-16"/>
    <property type="match status" value="1"/>
</dbReference>
<dbReference type="Proteomes" id="UP001209878">
    <property type="component" value="Unassembled WGS sequence"/>
</dbReference>
<keyword evidence="5" id="KW-1185">Reference proteome</keyword>
<dbReference type="InterPro" id="IPR020904">
    <property type="entry name" value="Sc_DH/Rdtase_CS"/>
</dbReference>
<evidence type="ECO:0000256" key="1">
    <source>
        <dbReference type="ARBA" id="ARBA00023002"/>
    </source>
</evidence>
<evidence type="ECO:0000313" key="4">
    <source>
        <dbReference type="EMBL" id="KAK2171664.1"/>
    </source>
</evidence>
<dbReference type="InterPro" id="IPR036291">
    <property type="entry name" value="NAD(P)-bd_dom_sf"/>
</dbReference>
<gene>
    <name evidence="4" type="ORF">NP493_1037g00039</name>
</gene>
<proteinExistence type="predicted"/>
<dbReference type="PROSITE" id="PS00061">
    <property type="entry name" value="ADH_SHORT"/>
    <property type="match status" value="1"/>
</dbReference>
<dbReference type="GO" id="GO:0016491">
    <property type="term" value="F:oxidoreductase activity"/>
    <property type="evidence" value="ECO:0007669"/>
    <property type="project" value="UniProtKB-KW"/>
</dbReference>
<dbReference type="SUPFAM" id="SSF51735">
    <property type="entry name" value="NAD(P)-binding Rossmann-fold domains"/>
    <property type="match status" value="1"/>
</dbReference>
<reference evidence="4" key="1">
    <citation type="journal article" date="2023" name="Mol. Biol. Evol.">
        <title>Third-Generation Sequencing Reveals the Adaptive Role of the Epigenome in Three Deep-Sea Polychaetes.</title>
        <authorList>
            <person name="Perez M."/>
            <person name="Aroh O."/>
            <person name="Sun Y."/>
            <person name="Lan Y."/>
            <person name="Juniper S.K."/>
            <person name="Young C.R."/>
            <person name="Angers B."/>
            <person name="Qian P.Y."/>
        </authorList>
    </citation>
    <scope>NUCLEOTIDE SEQUENCE</scope>
    <source>
        <strain evidence="4">R07B-5</strain>
    </source>
</reference>
<dbReference type="InterPro" id="IPR002347">
    <property type="entry name" value="SDR_fam"/>
</dbReference>
<dbReference type="Pfam" id="PF00106">
    <property type="entry name" value="adh_short"/>
    <property type="match status" value="1"/>
</dbReference>
<dbReference type="Gene3D" id="3.40.50.720">
    <property type="entry name" value="NAD(P)-binding Rossmann-like Domain"/>
    <property type="match status" value="1"/>
</dbReference>
<evidence type="ECO:0000313" key="5">
    <source>
        <dbReference type="Proteomes" id="UP001209878"/>
    </source>
</evidence>
<keyword evidence="3" id="KW-1133">Transmembrane helix</keyword>
<dbReference type="PRINTS" id="PR00081">
    <property type="entry name" value="GDHRDH"/>
</dbReference>
<protein>
    <submittedName>
        <fullName evidence="4">Uncharacterized protein</fullName>
    </submittedName>
</protein>
<keyword evidence="3" id="KW-0812">Transmembrane</keyword>
<dbReference type="GO" id="GO:0008202">
    <property type="term" value="P:steroid metabolic process"/>
    <property type="evidence" value="ECO:0007669"/>
    <property type="project" value="TreeGrafter"/>
</dbReference>
<sequence>MSKAPADFAHPHAAPGQTGTHPPIAYPNDVITLSRLNAGTTPSGGDDVVALVVHVTIILVVLQIFMWKLQQHYISGIDDKYILITGCDGGIGRLAALRLDALGCHVFAGCRTDEAVLSLQNMATRRLIPILLDITAQGSIDSAFQVVIDNLPPGAGLWGIVNNAEVPGKMGPLPWLLDRDFYRIFSVNIIGMAKVTSRFLQLVKKTQGRVVLNGSIHGRFANPFTGAYCMSKFAVEAYADVLRRELYVFGVTVSLVESGNKMTSMYDIQRISNGTLAAWDDLPEDMKNEYGEEYFRQVLYLGTKMVPLTGSMSCDDVAECYEQALFSIWPKSRYTVGVDAMFYLFASYLPTFLSDIVYRMPGMRAVPPHVHRPAPQYVQLSHNGEELPPPSAARTRTPTSEQLTRVHHRSGRVVHSASENSS</sequence>
<feature type="compositionally biased region" description="Low complexity" evidence="2">
    <location>
        <begin position="1"/>
        <end position="15"/>
    </location>
</feature>
<name>A0AAD9KHH4_RIDPI</name>
<dbReference type="PANTHER" id="PTHR43313">
    <property type="entry name" value="SHORT-CHAIN DEHYDROGENASE/REDUCTASE FAMILY 9C"/>
    <property type="match status" value="1"/>
</dbReference>
<feature type="region of interest" description="Disordered" evidence="2">
    <location>
        <begin position="1"/>
        <end position="23"/>
    </location>
</feature>
<evidence type="ECO:0000256" key="2">
    <source>
        <dbReference type="SAM" id="MobiDB-lite"/>
    </source>
</evidence>
<comment type="caution">
    <text evidence="4">The sequence shown here is derived from an EMBL/GenBank/DDBJ whole genome shotgun (WGS) entry which is preliminary data.</text>
</comment>
<organism evidence="4 5">
    <name type="scientific">Ridgeia piscesae</name>
    <name type="common">Tubeworm</name>
    <dbReference type="NCBI Taxonomy" id="27915"/>
    <lineage>
        <taxon>Eukaryota</taxon>
        <taxon>Metazoa</taxon>
        <taxon>Spiralia</taxon>
        <taxon>Lophotrochozoa</taxon>
        <taxon>Annelida</taxon>
        <taxon>Polychaeta</taxon>
        <taxon>Sedentaria</taxon>
        <taxon>Canalipalpata</taxon>
        <taxon>Sabellida</taxon>
        <taxon>Siboglinidae</taxon>
        <taxon>Ridgeia</taxon>
    </lineage>
</organism>